<keyword evidence="3" id="KW-1185">Reference proteome</keyword>
<dbReference type="RefSeq" id="WP_108993594.1">
    <property type="nucleotide sequence ID" value="NZ_BDQX01000171.1"/>
</dbReference>
<gene>
    <name evidence="2" type="ORF">PAT3040_03294</name>
</gene>
<dbReference type="InterPro" id="IPR004360">
    <property type="entry name" value="Glyas_Fos-R_dOase_dom"/>
</dbReference>
<evidence type="ECO:0000259" key="1">
    <source>
        <dbReference type="PROSITE" id="PS51819"/>
    </source>
</evidence>
<evidence type="ECO:0000313" key="2">
    <source>
        <dbReference type="EMBL" id="GBG08701.1"/>
    </source>
</evidence>
<dbReference type="Gene3D" id="3.10.180.10">
    <property type="entry name" value="2,3-Dihydroxybiphenyl 1,2-Dioxygenase, domain 1"/>
    <property type="match status" value="1"/>
</dbReference>
<dbReference type="AlphaFoldDB" id="A0A2R5EZ85"/>
<organism evidence="2 3">
    <name type="scientific">Paenibacillus agaridevorans</name>
    <dbReference type="NCBI Taxonomy" id="171404"/>
    <lineage>
        <taxon>Bacteria</taxon>
        <taxon>Bacillati</taxon>
        <taxon>Bacillota</taxon>
        <taxon>Bacilli</taxon>
        <taxon>Bacillales</taxon>
        <taxon>Paenibacillaceae</taxon>
        <taxon>Paenibacillus</taxon>
    </lineage>
</organism>
<name>A0A2R5EZ85_9BACL</name>
<dbReference type="InterPro" id="IPR029068">
    <property type="entry name" value="Glyas_Bleomycin-R_OHBP_Dase"/>
</dbReference>
<dbReference type="PANTHER" id="PTHR39175:SF1">
    <property type="entry name" value="FAMILY PROTEIN, PUTATIVE (AFU_ORTHOLOGUE AFUA_3G15060)-RELATED"/>
    <property type="match status" value="1"/>
</dbReference>
<sequence length="142" mass="15872">MTIRFTGIDHVQLAAPAGCEAEARRFYGSVLGWEELPKPASLQARGGAWFRCGMHEVHIGVQADFRPAKKAHPGFAMIGLDELRNRLVEAGVPVTDDALREDEGLQRLFAEDPFGNRLEFLQYDSNGVTTMSKEEKRDEQPE</sequence>
<accession>A0A2R5EZ85</accession>
<feature type="domain" description="VOC" evidence="1">
    <location>
        <begin position="7"/>
        <end position="123"/>
    </location>
</feature>
<dbReference type="EMBL" id="BDQX01000171">
    <property type="protein sequence ID" value="GBG08701.1"/>
    <property type="molecule type" value="Genomic_DNA"/>
</dbReference>
<dbReference type="Pfam" id="PF00903">
    <property type="entry name" value="Glyoxalase"/>
    <property type="match status" value="1"/>
</dbReference>
<comment type="caution">
    <text evidence="2">The sequence shown here is derived from an EMBL/GenBank/DDBJ whole genome shotgun (WGS) entry which is preliminary data.</text>
</comment>
<dbReference type="InterPro" id="IPR037523">
    <property type="entry name" value="VOC_core"/>
</dbReference>
<proteinExistence type="predicted"/>
<protein>
    <submittedName>
        <fullName evidence="2">Glyoxalase</fullName>
    </submittedName>
</protein>
<dbReference type="SUPFAM" id="SSF54593">
    <property type="entry name" value="Glyoxalase/Bleomycin resistance protein/Dihydroxybiphenyl dioxygenase"/>
    <property type="match status" value="1"/>
</dbReference>
<dbReference type="PROSITE" id="PS51819">
    <property type="entry name" value="VOC"/>
    <property type="match status" value="1"/>
</dbReference>
<dbReference type="Proteomes" id="UP000245202">
    <property type="component" value="Unassembled WGS sequence"/>
</dbReference>
<dbReference type="PANTHER" id="PTHR39175">
    <property type="entry name" value="FAMILY PROTEIN, PUTATIVE (AFU_ORTHOLOGUE AFUA_3G15060)-RELATED"/>
    <property type="match status" value="1"/>
</dbReference>
<evidence type="ECO:0000313" key="3">
    <source>
        <dbReference type="Proteomes" id="UP000245202"/>
    </source>
</evidence>
<reference evidence="2 3" key="1">
    <citation type="submission" date="2017-08" db="EMBL/GenBank/DDBJ databases">
        <title>Substantial Increase in Enzyme Production by Combined Drug-Resistance Mutations in Paenibacillus agaridevorans.</title>
        <authorList>
            <person name="Tanaka Y."/>
            <person name="Funane K."/>
            <person name="Hosaka T."/>
            <person name="Shiwa Y."/>
            <person name="Fujita N."/>
            <person name="Miyazaki T."/>
            <person name="Yoshikawa H."/>
            <person name="Murakami K."/>
            <person name="Kasahara K."/>
            <person name="Inaoka T."/>
            <person name="Hiraga Y."/>
            <person name="Ochi K."/>
        </authorList>
    </citation>
    <scope>NUCLEOTIDE SEQUENCE [LARGE SCALE GENOMIC DNA]</scope>
    <source>
        <strain evidence="2 3">T-3040</strain>
    </source>
</reference>